<dbReference type="STRING" id="405948.SACE_1435"/>
<protein>
    <submittedName>
        <fullName evidence="3">Competence protein ComEA helix-hairpin-helix region</fullName>
    </submittedName>
</protein>
<dbReference type="Proteomes" id="UP000006728">
    <property type="component" value="Chromosome"/>
</dbReference>
<dbReference type="InterPro" id="IPR010994">
    <property type="entry name" value="RuvA_2-like"/>
</dbReference>
<name>A4F9N2_SACEN</name>
<dbReference type="AlphaFoldDB" id="A4F9N2"/>
<dbReference type="GO" id="GO:0006281">
    <property type="term" value="P:DNA repair"/>
    <property type="evidence" value="ECO:0007669"/>
    <property type="project" value="InterPro"/>
</dbReference>
<proteinExistence type="predicted"/>
<dbReference type="SUPFAM" id="SSF47781">
    <property type="entry name" value="RuvA domain 2-like"/>
    <property type="match status" value="1"/>
</dbReference>
<gene>
    <name evidence="3" type="ordered locus">SACE_1435</name>
</gene>
<dbReference type="Gene3D" id="1.10.150.310">
    <property type="entry name" value="Tex RuvX-like domain-like"/>
    <property type="match status" value="1"/>
</dbReference>
<dbReference type="KEGG" id="sen:SACE_1435"/>
<dbReference type="OrthoDB" id="9758724at2"/>
<reference evidence="3 4" key="1">
    <citation type="journal article" date="2007" name="Nat. Biotechnol.">
        <title>Complete genome sequence of the erythromycin-producing bacterium Saccharopolyspora erythraea NRRL23338.</title>
        <authorList>
            <person name="Oliynyk M."/>
            <person name="Samborskyy M."/>
            <person name="Lester J.B."/>
            <person name="Mironenko T."/>
            <person name="Scott N."/>
            <person name="Dickens S."/>
            <person name="Haydock S.F."/>
            <person name="Leadlay P.F."/>
        </authorList>
    </citation>
    <scope>NUCLEOTIDE SEQUENCE [LARGE SCALE GENOMIC DNA]</scope>
    <source>
        <strain evidence="4">ATCC 11635 / DSM 40517 / JCM 4748 / NBRC 13426 / NCIMB 8594 / NRRL 2338</strain>
    </source>
</reference>
<dbReference type="Gene3D" id="3.10.560.10">
    <property type="entry name" value="Outer membrane lipoprotein wza domain like"/>
    <property type="match status" value="1"/>
</dbReference>
<dbReference type="Pfam" id="PF10531">
    <property type="entry name" value="SLBB"/>
    <property type="match status" value="1"/>
</dbReference>
<dbReference type="GO" id="GO:0015628">
    <property type="term" value="P:protein secretion by the type II secretion system"/>
    <property type="evidence" value="ECO:0007669"/>
    <property type="project" value="TreeGrafter"/>
</dbReference>
<dbReference type="GO" id="GO:0015627">
    <property type="term" value="C:type II protein secretion system complex"/>
    <property type="evidence" value="ECO:0007669"/>
    <property type="project" value="TreeGrafter"/>
</dbReference>
<dbReference type="PANTHER" id="PTHR21180:SF32">
    <property type="entry name" value="ENDONUCLEASE_EXONUCLEASE_PHOSPHATASE FAMILY DOMAIN-CONTAINING PROTEIN 1"/>
    <property type="match status" value="1"/>
</dbReference>
<dbReference type="SMART" id="SM00278">
    <property type="entry name" value="HhH1"/>
    <property type="match status" value="2"/>
</dbReference>
<dbReference type="InterPro" id="IPR051675">
    <property type="entry name" value="Endo/Exo/Phosphatase_dom_1"/>
</dbReference>
<dbReference type="PROSITE" id="PS51257">
    <property type="entry name" value="PROKAR_LIPOPROTEIN"/>
    <property type="match status" value="1"/>
</dbReference>
<evidence type="ECO:0000313" key="3">
    <source>
        <dbReference type="EMBL" id="CAM00757.1"/>
    </source>
</evidence>
<feature type="domain" description="Helix-hairpin-helix DNA-binding motif class 1" evidence="2">
    <location>
        <begin position="178"/>
        <end position="197"/>
    </location>
</feature>
<dbReference type="GO" id="GO:0003677">
    <property type="term" value="F:DNA binding"/>
    <property type="evidence" value="ECO:0007669"/>
    <property type="project" value="InterPro"/>
</dbReference>
<dbReference type="InterPro" id="IPR003583">
    <property type="entry name" value="Hlx-hairpin-Hlx_DNA-bd_motif"/>
</dbReference>
<accession>A4F9N2</accession>
<dbReference type="Pfam" id="PF12836">
    <property type="entry name" value="HHH_3"/>
    <property type="match status" value="1"/>
</dbReference>
<evidence type="ECO:0000313" key="4">
    <source>
        <dbReference type="Proteomes" id="UP000006728"/>
    </source>
</evidence>
<sequence length="200" mass="20669">MDPGRSGLLAIVLIGLVVACALTFTVWTAQPEAESVPPPPLAAPVLTAPAPTPEALVVSVVGLVPKPGLITLHTGDRVADALQGAGGALPGADISALNLARKVSDGEQLYVGVPPPPELATGSPVGSARGTSGNGNDSKIDLNTATEEQFDELPGVGEVTAKRIVQWRTENGRFASVEQLREVDGIGDTRFSRLRELVRV</sequence>
<feature type="compositionally biased region" description="Polar residues" evidence="1">
    <location>
        <begin position="129"/>
        <end position="141"/>
    </location>
</feature>
<organism evidence="3 4">
    <name type="scientific">Saccharopolyspora erythraea (strain ATCC 11635 / DSM 40517 / JCM 4748 / NBRC 13426 / NCIMB 8594 / NRRL 2338)</name>
    <dbReference type="NCBI Taxonomy" id="405948"/>
    <lineage>
        <taxon>Bacteria</taxon>
        <taxon>Bacillati</taxon>
        <taxon>Actinomycetota</taxon>
        <taxon>Actinomycetes</taxon>
        <taxon>Pseudonocardiales</taxon>
        <taxon>Pseudonocardiaceae</taxon>
        <taxon>Saccharopolyspora</taxon>
    </lineage>
</organism>
<dbReference type="HOGENOM" id="CLU_052011_0_1_11"/>
<dbReference type="NCBIfam" id="TIGR00426">
    <property type="entry name" value="competence protein ComEA helix-hairpin-helix repeat region"/>
    <property type="match status" value="1"/>
</dbReference>
<dbReference type="eggNOG" id="COG1555">
    <property type="taxonomic scope" value="Bacteria"/>
</dbReference>
<dbReference type="PANTHER" id="PTHR21180">
    <property type="entry name" value="ENDONUCLEASE/EXONUCLEASE/PHOSPHATASE FAMILY DOMAIN-CONTAINING PROTEIN 1"/>
    <property type="match status" value="1"/>
</dbReference>
<feature type="domain" description="Helix-hairpin-helix DNA-binding motif class 1" evidence="2">
    <location>
        <begin position="148"/>
        <end position="167"/>
    </location>
</feature>
<dbReference type="InterPro" id="IPR004509">
    <property type="entry name" value="Competence_ComEA_HhH"/>
</dbReference>
<dbReference type="EMBL" id="AM420293">
    <property type="protein sequence ID" value="CAM00757.1"/>
    <property type="molecule type" value="Genomic_DNA"/>
</dbReference>
<evidence type="ECO:0000256" key="1">
    <source>
        <dbReference type="SAM" id="MobiDB-lite"/>
    </source>
</evidence>
<feature type="region of interest" description="Disordered" evidence="1">
    <location>
        <begin position="113"/>
        <end position="141"/>
    </location>
</feature>
<evidence type="ECO:0000259" key="2">
    <source>
        <dbReference type="SMART" id="SM00278"/>
    </source>
</evidence>
<dbReference type="InterPro" id="IPR019554">
    <property type="entry name" value="Soluble_ligand-bd"/>
</dbReference>
<keyword evidence="4" id="KW-1185">Reference proteome</keyword>